<gene>
    <name evidence="2" type="ORF">HanXRQr2_Chr17g0816691</name>
</gene>
<evidence type="ECO:0000256" key="1">
    <source>
        <dbReference type="SAM" id="MobiDB-lite"/>
    </source>
</evidence>
<dbReference type="Proteomes" id="UP000215914">
    <property type="component" value="Unassembled WGS sequence"/>
</dbReference>
<comment type="caution">
    <text evidence="2">The sequence shown here is derived from an EMBL/GenBank/DDBJ whole genome shotgun (WGS) entry which is preliminary data.</text>
</comment>
<keyword evidence="3" id="KW-1185">Reference proteome</keyword>
<dbReference type="AlphaFoldDB" id="A0A9K3DM62"/>
<feature type="compositionally biased region" description="Basic and acidic residues" evidence="1">
    <location>
        <begin position="25"/>
        <end position="38"/>
    </location>
</feature>
<proteinExistence type="predicted"/>
<reference evidence="2" key="2">
    <citation type="submission" date="2020-06" db="EMBL/GenBank/DDBJ databases">
        <title>Helianthus annuus Genome sequencing and assembly Release 2.</title>
        <authorList>
            <person name="Gouzy J."/>
            <person name="Langlade N."/>
            <person name="Munos S."/>
        </authorList>
    </citation>
    <scope>NUCLEOTIDE SEQUENCE</scope>
    <source>
        <tissue evidence="2">Leaves</tissue>
    </source>
</reference>
<evidence type="ECO:0000313" key="2">
    <source>
        <dbReference type="EMBL" id="KAF5756602.1"/>
    </source>
</evidence>
<dbReference type="EMBL" id="MNCJ02000332">
    <property type="protein sequence ID" value="KAF5756602.1"/>
    <property type="molecule type" value="Genomic_DNA"/>
</dbReference>
<evidence type="ECO:0000313" key="3">
    <source>
        <dbReference type="Proteomes" id="UP000215914"/>
    </source>
</evidence>
<sequence>MRHTHPHTLTPLGNQESRRVRRRDQKTGAERDKTESRWSEAVVSLVVDRR</sequence>
<organism evidence="2 3">
    <name type="scientific">Helianthus annuus</name>
    <name type="common">Common sunflower</name>
    <dbReference type="NCBI Taxonomy" id="4232"/>
    <lineage>
        <taxon>Eukaryota</taxon>
        <taxon>Viridiplantae</taxon>
        <taxon>Streptophyta</taxon>
        <taxon>Embryophyta</taxon>
        <taxon>Tracheophyta</taxon>
        <taxon>Spermatophyta</taxon>
        <taxon>Magnoliopsida</taxon>
        <taxon>eudicotyledons</taxon>
        <taxon>Gunneridae</taxon>
        <taxon>Pentapetalae</taxon>
        <taxon>asterids</taxon>
        <taxon>campanulids</taxon>
        <taxon>Asterales</taxon>
        <taxon>Asteraceae</taxon>
        <taxon>Asteroideae</taxon>
        <taxon>Heliantheae alliance</taxon>
        <taxon>Heliantheae</taxon>
        <taxon>Helianthus</taxon>
    </lineage>
</organism>
<dbReference type="Gramene" id="mRNA:HanXRQr2_Chr17g0816691">
    <property type="protein sequence ID" value="CDS:HanXRQr2_Chr17g0816691.1"/>
    <property type="gene ID" value="HanXRQr2_Chr17g0816691"/>
</dbReference>
<accession>A0A9K3DM62</accession>
<reference evidence="2" key="1">
    <citation type="journal article" date="2017" name="Nature">
        <title>The sunflower genome provides insights into oil metabolism, flowering and Asterid evolution.</title>
        <authorList>
            <person name="Badouin H."/>
            <person name="Gouzy J."/>
            <person name="Grassa C.J."/>
            <person name="Murat F."/>
            <person name="Staton S.E."/>
            <person name="Cottret L."/>
            <person name="Lelandais-Briere C."/>
            <person name="Owens G.L."/>
            <person name="Carrere S."/>
            <person name="Mayjonade B."/>
            <person name="Legrand L."/>
            <person name="Gill N."/>
            <person name="Kane N.C."/>
            <person name="Bowers J.E."/>
            <person name="Hubner S."/>
            <person name="Bellec A."/>
            <person name="Berard A."/>
            <person name="Berges H."/>
            <person name="Blanchet N."/>
            <person name="Boniface M.C."/>
            <person name="Brunel D."/>
            <person name="Catrice O."/>
            <person name="Chaidir N."/>
            <person name="Claudel C."/>
            <person name="Donnadieu C."/>
            <person name="Faraut T."/>
            <person name="Fievet G."/>
            <person name="Helmstetter N."/>
            <person name="King M."/>
            <person name="Knapp S.J."/>
            <person name="Lai Z."/>
            <person name="Le Paslier M.C."/>
            <person name="Lippi Y."/>
            <person name="Lorenzon L."/>
            <person name="Mandel J.R."/>
            <person name="Marage G."/>
            <person name="Marchand G."/>
            <person name="Marquand E."/>
            <person name="Bret-Mestries E."/>
            <person name="Morien E."/>
            <person name="Nambeesan S."/>
            <person name="Nguyen T."/>
            <person name="Pegot-Espagnet P."/>
            <person name="Pouilly N."/>
            <person name="Raftis F."/>
            <person name="Sallet E."/>
            <person name="Schiex T."/>
            <person name="Thomas J."/>
            <person name="Vandecasteele C."/>
            <person name="Vares D."/>
            <person name="Vear F."/>
            <person name="Vautrin S."/>
            <person name="Crespi M."/>
            <person name="Mangin B."/>
            <person name="Burke J.M."/>
            <person name="Salse J."/>
            <person name="Munos S."/>
            <person name="Vincourt P."/>
            <person name="Rieseberg L.H."/>
            <person name="Langlade N.B."/>
        </authorList>
    </citation>
    <scope>NUCLEOTIDE SEQUENCE</scope>
    <source>
        <tissue evidence="2">Leaves</tissue>
    </source>
</reference>
<protein>
    <submittedName>
        <fullName evidence="2">Uncharacterized protein</fullName>
    </submittedName>
</protein>
<name>A0A9K3DM62_HELAN</name>
<feature type="region of interest" description="Disordered" evidence="1">
    <location>
        <begin position="1"/>
        <end position="39"/>
    </location>
</feature>